<dbReference type="Proteomes" id="UP001296104">
    <property type="component" value="Unassembled WGS sequence"/>
</dbReference>
<sequence length="286" mass="31493">MTIQAPSPPNEHVDTLQRAIEGLDSELDPSSPDTILDAAIRSDNKALVRQTMRSMKGTSFLPYKRLAIILGKSEMLRTLLEVDGDLDDESVVEAALECKDCASLDILLDFGWRIKMRLGMDSSPLDFAVDDLSLTQFLVRRGADVNDRSSLDESPLSLAIGRGSMDVVRYLIDEGTDLTHGADLVEELAKKGARVNAYRFHNRTAFRWRGLRKQPTALHIASRTGNMPVAEALFRYGADPYLPMLQASKLTRPSSFDIALEEKNAILVDLFTGNLAPARVTCGKGA</sequence>
<feature type="repeat" description="ANK" evidence="3">
    <location>
        <begin position="213"/>
        <end position="239"/>
    </location>
</feature>
<dbReference type="SMART" id="SM00248">
    <property type="entry name" value="ANK"/>
    <property type="match status" value="3"/>
</dbReference>
<evidence type="ECO:0000256" key="2">
    <source>
        <dbReference type="ARBA" id="ARBA00023043"/>
    </source>
</evidence>
<evidence type="ECO:0000313" key="4">
    <source>
        <dbReference type="EMBL" id="CAK3990231.1"/>
    </source>
</evidence>
<gene>
    <name evidence="4" type="ORF">LECACI_7A003946</name>
</gene>
<dbReference type="InterPro" id="IPR002110">
    <property type="entry name" value="Ankyrin_rpt"/>
</dbReference>
<keyword evidence="5" id="KW-1185">Reference proteome</keyword>
<evidence type="ECO:0000256" key="1">
    <source>
        <dbReference type="ARBA" id="ARBA00022737"/>
    </source>
</evidence>
<reference evidence="4" key="1">
    <citation type="submission" date="2023-11" db="EMBL/GenBank/DDBJ databases">
        <authorList>
            <person name="Alioto T."/>
            <person name="Alioto T."/>
            <person name="Gomez Garrido J."/>
        </authorList>
    </citation>
    <scope>NUCLEOTIDE SEQUENCE</scope>
</reference>
<evidence type="ECO:0000313" key="5">
    <source>
        <dbReference type="Proteomes" id="UP001296104"/>
    </source>
</evidence>
<dbReference type="AlphaFoldDB" id="A0AAI8YXR9"/>
<dbReference type="SUPFAM" id="SSF48403">
    <property type="entry name" value="Ankyrin repeat"/>
    <property type="match status" value="1"/>
</dbReference>
<dbReference type="PROSITE" id="PS50088">
    <property type="entry name" value="ANK_REPEAT"/>
    <property type="match status" value="2"/>
</dbReference>
<dbReference type="PANTHER" id="PTHR24171">
    <property type="entry name" value="ANKYRIN REPEAT DOMAIN-CONTAINING PROTEIN 39-RELATED"/>
    <property type="match status" value="1"/>
</dbReference>
<dbReference type="Pfam" id="PF12796">
    <property type="entry name" value="Ank_2"/>
    <property type="match status" value="1"/>
</dbReference>
<protein>
    <submittedName>
        <fullName evidence="4">Ankyrin repeat and SOCS box 13-like</fullName>
    </submittedName>
</protein>
<dbReference type="Gene3D" id="1.25.40.20">
    <property type="entry name" value="Ankyrin repeat-containing domain"/>
    <property type="match status" value="1"/>
</dbReference>
<name>A0AAI8YXR9_9PEZI</name>
<evidence type="ECO:0000256" key="3">
    <source>
        <dbReference type="PROSITE-ProRule" id="PRU00023"/>
    </source>
</evidence>
<dbReference type="InterPro" id="IPR036770">
    <property type="entry name" value="Ankyrin_rpt-contain_sf"/>
</dbReference>
<feature type="repeat" description="ANK" evidence="3">
    <location>
        <begin position="151"/>
        <end position="183"/>
    </location>
</feature>
<dbReference type="EMBL" id="CAVMBE010000020">
    <property type="protein sequence ID" value="CAK3990231.1"/>
    <property type="molecule type" value="Genomic_DNA"/>
</dbReference>
<dbReference type="PROSITE" id="PS50297">
    <property type="entry name" value="ANK_REP_REGION"/>
    <property type="match status" value="2"/>
</dbReference>
<comment type="caution">
    <text evidence="4">The sequence shown here is derived from an EMBL/GenBank/DDBJ whole genome shotgun (WGS) entry which is preliminary data.</text>
</comment>
<organism evidence="4 5">
    <name type="scientific">Lecanosticta acicola</name>
    <dbReference type="NCBI Taxonomy" id="111012"/>
    <lineage>
        <taxon>Eukaryota</taxon>
        <taxon>Fungi</taxon>
        <taxon>Dikarya</taxon>
        <taxon>Ascomycota</taxon>
        <taxon>Pezizomycotina</taxon>
        <taxon>Dothideomycetes</taxon>
        <taxon>Dothideomycetidae</taxon>
        <taxon>Mycosphaerellales</taxon>
        <taxon>Mycosphaerellaceae</taxon>
        <taxon>Lecanosticta</taxon>
    </lineage>
</organism>
<accession>A0AAI8YXR9</accession>
<keyword evidence="1" id="KW-0677">Repeat</keyword>
<keyword evidence="2 3" id="KW-0040">ANK repeat</keyword>
<proteinExistence type="predicted"/>